<evidence type="ECO:0000256" key="6">
    <source>
        <dbReference type="SAM" id="MobiDB-lite"/>
    </source>
</evidence>
<dbReference type="GO" id="GO:0005794">
    <property type="term" value="C:Golgi apparatus"/>
    <property type="evidence" value="ECO:0007669"/>
    <property type="project" value="TreeGrafter"/>
</dbReference>
<feature type="compositionally biased region" description="Low complexity" evidence="6">
    <location>
        <begin position="417"/>
        <end position="431"/>
    </location>
</feature>
<feature type="compositionally biased region" description="Basic and acidic residues" evidence="6">
    <location>
        <begin position="809"/>
        <end position="869"/>
    </location>
</feature>
<dbReference type="InterPro" id="IPR019734">
    <property type="entry name" value="TPR_rpt"/>
</dbReference>
<keyword evidence="4" id="KW-0804">Transcription</keyword>
<comment type="function">
    <text evidence="5">Involved in transvection phenomena (= synapsis-dependent gene expression), where the synaptic pairing of chromosomes carrying genes with which zeste interacts influences the expression of these genes. Zeste binds to DNA and stimulates transcription from a nearby promoter.</text>
</comment>
<dbReference type="PROSITE" id="PS50005">
    <property type="entry name" value="TPR"/>
    <property type="match status" value="1"/>
</dbReference>
<feature type="compositionally biased region" description="Basic and acidic residues" evidence="6">
    <location>
        <begin position="366"/>
        <end position="410"/>
    </location>
</feature>
<evidence type="ECO:0000256" key="4">
    <source>
        <dbReference type="ARBA" id="ARBA00023163"/>
    </source>
</evidence>
<organism evidence="7">
    <name type="scientific">Dendroctonus ponderosae</name>
    <name type="common">Mountain pine beetle</name>
    <dbReference type="NCBI Taxonomy" id="77166"/>
    <lineage>
        <taxon>Eukaryota</taxon>
        <taxon>Metazoa</taxon>
        <taxon>Ecdysozoa</taxon>
        <taxon>Arthropoda</taxon>
        <taxon>Hexapoda</taxon>
        <taxon>Insecta</taxon>
        <taxon>Pterygota</taxon>
        <taxon>Neoptera</taxon>
        <taxon>Endopterygota</taxon>
        <taxon>Coleoptera</taxon>
        <taxon>Polyphaga</taxon>
        <taxon>Cucujiformia</taxon>
        <taxon>Curculionidae</taxon>
        <taxon>Scolytinae</taxon>
        <taxon>Dendroctonus</taxon>
    </lineage>
</organism>
<feature type="compositionally biased region" description="Acidic residues" evidence="6">
    <location>
        <begin position="870"/>
        <end position="885"/>
    </location>
</feature>
<evidence type="ECO:0000256" key="1">
    <source>
        <dbReference type="ARBA" id="ARBA00011764"/>
    </source>
</evidence>
<comment type="subunit">
    <text evidence="1">Self-associates forming complexes of several hundred monomers.</text>
</comment>
<feature type="region of interest" description="Disordered" evidence="6">
    <location>
        <begin position="296"/>
        <end position="329"/>
    </location>
</feature>
<dbReference type="Pfam" id="PF13181">
    <property type="entry name" value="TPR_8"/>
    <property type="match status" value="1"/>
</dbReference>
<sequence>MANNLGKYQIVSLGGLSGDQCSTHGKRRRSPNYSDKETRTLYSLALAHLEIIENKKVDAETCRRKDLVWNIVAENYNKCFGENKRTVDQLRHKYDSIKKLARRKRLKNLEELKEGKVAPNVTELEDYEKELLGLLENQVVNTSQSLSFIVLSESEDDSESKIETTDDIKTEYNTNIDSPEHPVEEGSVIHGSEELTDEHFVITDEDAIWDLPSDPSNRPQLNLMKKQLEMLERQEQRQIAEHRRKMQTDRIKRRFFLNQEKRAKILHEKEMSLLNLEIATLYPPVGVGRNMVRGRGYSSRGSSYRGSNRGSPWNGGYGRSSREHYSYDNYDKGRFNERYTREEYPKPYRMDSYSRDRHSPERKRPRNDGPSRHEYSSRYESYPPERRSYSDDRDRHLTSPYSSRREDYRKPVPSPSSPRAGGRGRLSSRGTRGFRRDRGGVPIRRRLAVSSYVIKKRGVIRGDYHSRRSNYVRGRSSMIRRIRDILSSEKESVEDEVTLKIKKEPDDKTAVQEGIEVKTEPVEGGDTKVEKLADTVLKGIKSEDISKSPTRTYVKLLCPQCNINVPTFSRYESHLHGKTHLFAMRKVAAKQRSILSMLPAFLNKPKRQSKLRPFAAQMRQAQRNSQNELEKTADGITEHTVFCPLCKLNYKQERAVHQATPAHKNMKKFLLPTCKVCKINFKSPMVYEHHLCSVPHLKRKQKLEETAEEVAEEDNLEEFTTIDSIGEVGDENTASADEAEREERRKRVCVGVEKIKKIEAHYCDLCRMFLPRGTENEYPDILAGHCRKRFHMQRFIRFKETQQVKKKAEKLQRKESAEKEQKDENSAQKDGESDATERTETKEEDSKDADTSKSADEDKLWEAVDKDLGELLEETDGREDDEDEERANGERYDRFGRAEKENEEDEEEVPEAEAAPDTHLPRATTVGEEYRRKDAWVPMERTRRVLAAKASRHSLKTDLEMLTMPGVGAEQRRALESESFCLQVLVDEEEELGEPIVRCCREARESCRRGSLTPSLTPNERRLRELVHMGAYGAAINHTAMLLSFHGQGRGRQGHPTIHTPQSLQLWYIRIALLVKTKSLAVAQAEAQPFSQLEKPDIFYQYYPEMYGGRTGSMASFSFRLLLAELPMHAGKPKDALRRLFCMWAAIKRMLNNLKQGVCEDGSATELEETDRAESLKLWRSREAKVIYSIINCACYVKDYGLAMELLAQLIERFVCLKTQFEGALILERCCSEDTPKHMLLSALGRLNLQTGNIAGAEICFNEAYLFGSSGVRELVDRGLFATAQGNFEEACACFQQASSLDPSNLMILNNWAVCMLHDGRMQEAISVLETAIASKPLENLHESLVLNLCSLYDLQSSKKGIMKKFALLRQISKYSADAPTTILEKLYG</sequence>
<dbReference type="InterPro" id="IPR028002">
    <property type="entry name" value="Myb_DNA-bind_5"/>
</dbReference>
<dbReference type="InterPro" id="IPR011990">
    <property type="entry name" value="TPR-like_helical_dom_sf"/>
</dbReference>
<dbReference type="OrthoDB" id="9899341at2759"/>
<name>N6TYS3_DENPD</name>
<gene>
    <name evidence="7" type="ORF">YQE_09757</name>
</gene>
<evidence type="ECO:0000256" key="2">
    <source>
        <dbReference type="ARBA" id="ARBA00016807"/>
    </source>
</evidence>
<dbReference type="PANTHER" id="PTHR21581">
    <property type="entry name" value="D-ALANYL-D-ALANINE CARBOXYPEPTIDASE"/>
    <property type="match status" value="1"/>
</dbReference>
<feature type="compositionally biased region" description="Low complexity" evidence="6">
    <location>
        <begin position="296"/>
        <end position="311"/>
    </location>
</feature>
<keyword evidence="3" id="KW-0805">Transcription regulation</keyword>
<dbReference type="GO" id="GO:0030008">
    <property type="term" value="C:TRAPP complex"/>
    <property type="evidence" value="ECO:0007669"/>
    <property type="project" value="TreeGrafter"/>
</dbReference>
<dbReference type="Pfam" id="PF13873">
    <property type="entry name" value="Myb_DNA-bind_5"/>
    <property type="match status" value="1"/>
</dbReference>
<dbReference type="EMBL" id="KB741156">
    <property type="protein sequence ID" value="ENN73506.1"/>
    <property type="molecule type" value="Genomic_DNA"/>
</dbReference>
<dbReference type="SUPFAM" id="SSF48452">
    <property type="entry name" value="TPR-like"/>
    <property type="match status" value="1"/>
</dbReference>
<feature type="compositionally biased region" description="Basic and acidic residues" evidence="6">
    <location>
        <begin position="341"/>
        <end position="359"/>
    </location>
</feature>
<accession>N6TYS3</accession>
<dbReference type="Gene3D" id="1.25.40.10">
    <property type="entry name" value="Tetratricopeptide repeat domain"/>
    <property type="match status" value="1"/>
</dbReference>
<feature type="region of interest" description="Disordered" evidence="6">
    <location>
        <begin position="341"/>
        <end position="438"/>
    </location>
</feature>
<evidence type="ECO:0000256" key="5">
    <source>
        <dbReference type="ARBA" id="ARBA00025466"/>
    </source>
</evidence>
<evidence type="ECO:0000313" key="7">
    <source>
        <dbReference type="EMBL" id="ENN73506.1"/>
    </source>
</evidence>
<reference evidence="7" key="1">
    <citation type="journal article" date="2013" name="Genome Biol.">
        <title>Draft genome of the mountain pine beetle, Dendroctonus ponderosae Hopkins, a major forest pest.</title>
        <authorList>
            <person name="Keeling C.I."/>
            <person name="Yuen M.M."/>
            <person name="Liao N.Y."/>
            <person name="Docking T.R."/>
            <person name="Chan S.K."/>
            <person name="Taylor G.A."/>
            <person name="Palmquist D.L."/>
            <person name="Jackman S.D."/>
            <person name="Nguyen A."/>
            <person name="Li M."/>
            <person name="Henderson H."/>
            <person name="Janes J.K."/>
            <person name="Zhao Y."/>
            <person name="Pandoh P."/>
            <person name="Moore R."/>
            <person name="Sperling F.A."/>
            <person name="Huber D.P."/>
            <person name="Birol I."/>
            <person name="Jones S.J."/>
            <person name="Bohlmann J."/>
        </authorList>
    </citation>
    <scope>NUCLEOTIDE SEQUENCE</scope>
</reference>
<feature type="compositionally biased region" description="Basic and acidic residues" evidence="6">
    <location>
        <begin position="320"/>
        <end position="329"/>
    </location>
</feature>
<evidence type="ECO:0000256" key="3">
    <source>
        <dbReference type="ARBA" id="ARBA00023015"/>
    </source>
</evidence>
<feature type="non-terminal residue" evidence="7">
    <location>
        <position position="1"/>
    </location>
</feature>
<protein>
    <recommendedName>
        <fullName evidence="2">Regulatory protein zeste</fullName>
    </recommendedName>
</protein>
<feature type="compositionally biased region" description="Basic and acidic residues" evidence="6">
    <location>
        <begin position="886"/>
        <end position="900"/>
    </location>
</feature>
<proteinExistence type="predicted"/>
<dbReference type="PANTHER" id="PTHR21581:SF6">
    <property type="entry name" value="TRAFFICKING PROTEIN PARTICLE COMPLEX SUBUNIT 12"/>
    <property type="match status" value="1"/>
</dbReference>
<feature type="compositionally biased region" description="Acidic residues" evidence="6">
    <location>
        <begin position="901"/>
        <end position="911"/>
    </location>
</feature>
<dbReference type="HOGENOM" id="CLU_255066_0_0_1"/>
<feature type="region of interest" description="Disordered" evidence="6">
    <location>
        <begin position="806"/>
        <end position="927"/>
    </location>
</feature>
<dbReference type="SMART" id="SM00028">
    <property type="entry name" value="TPR"/>
    <property type="match status" value="3"/>
</dbReference>